<dbReference type="Proteomes" id="UP001598251">
    <property type="component" value="Unassembled WGS sequence"/>
</dbReference>
<dbReference type="InterPro" id="IPR001086">
    <property type="entry name" value="Preph_deHydtase"/>
</dbReference>
<dbReference type="Gene3D" id="3.40.190.10">
    <property type="entry name" value="Periplasmic binding protein-like II"/>
    <property type="match status" value="2"/>
</dbReference>
<sequence>MQQPTDQKFLDISMPTTARGWKVATLGPAGTSSELAATHLIARLPGDSVEQTPALFHSYEAASRAVLQGSADLLVVANAYANVSEFYMNTELSLVGAYHYRTPLYGIAVVPGSTPSGPVRIASHPAPVPLIEQLLPEGMSVKETVLTDSTSAAALAARAGRVEAALTTAPSAERYGLAFISETRPIDMLWSVFRLTRAVEPVAA</sequence>
<evidence type="ECO:0000313" key="2">
    <source>
        <dbReference type="EMBL" id="MFD4217193.1"/>
    </source>
</evidence>
<gene>
    <name evidence="2" type="ORF">ACFWSS_30430</name>
</gene>
<feature type="domain" description="Prephenate dehydratase" evidence="1">
    <location>
        <begin position="23"/>
        <end position="182"/>
    </location>
</feature>
<evidence type="ECO:0000313" key="3">
    <source>
        <dbReference type="Proteomes" id="UP001598251"/>
    </source>
</evidence>
<dbReference type="Pfam" id="PF00800">
    <property type="entry name" value="PDT"/>
    <property type="match status" value="1"/>
</dbReference>
<keyword evidence="3" id="KW-1185">Reference proteome</keyword>
<dbReference type="EMBL" id="JBHXOF010000027">
    <property type="protein sequence ID" value="MFD4217193.1"/>
    <property type="molecule type" value="Genomic_DNA"/>
</dbReference>
<accession>A0ABW6EPW6</accession>
<name>A0ABW6EPW6_9ACTN</name>
<comment type="caution">
    <text evidence="2">The sequence shown here is derived from an EMBL/GenBank/DDBJ whole genome shotgun (WGS) entry which is preliminary data.</text>
</comment>
<dbReference type="RefSeq" id="WP_229825715.1">
    <property type="nucleotide sequence ID" value="NZ_BMSG01000019.1"/>
</dbReference>
<proteinExistence type="predicted"/>
<protein>
    <submittedName>
        <fullName evidence="2">Prephenate dehydratase domain-containing protein</fullName>
    </submittedName>
</protein>
<evidence type="ECO:0000259" key="1">
    <source>
        <dbReference type="Pfam" id="PF00800"/>
    </source>
</evidence>
<reference evidence="2 3" key="1">
    <citation type="submission" date="2024-09" db="EMBL/GenBank/DDBJ databases">
        <title>The Natural Products Discovery Center: Release of the First 8490 Sequenced Strains for Exploring Actinobacteria Biosynthetic Diversity.</title>
        <authorList>
            <person name="Kalkreuter E."/>
            <person name="Kautsar S.A."/>
            <person name="Yang D."/>
            <person name="Bader C.D."/>
            <person name="Teijaro C.N."/>
            <person name="Fluegel L."/>
            <person name="Davis C.M."/>
            <person name="Simpson J.R."/>
            <person name="Lauterbach L."/>
            <person name="Steele A.D."/>
            <person name="Gui C."/>
            <person name="Meng S."/>
            <person name="Li G."/>
            <person name="Viehrig K."/>
            <person name="Ye F."/>
            <person name="Su P."/>
            <person name="Kiefer A.F."/>
            <person name="Nichols A."/>
            <person name="Cepeda A.J."/>
            <person name="Yan W."/>
            <person name="Fan B."/>
            <person name="Jiang Y."/>
            <person name="Adhikari A."/>
            <person name="Zheng C.-J."/>
            <person name="Schuster L."/>
            <person name="Cowan T.M."/>
            <person name="Smanski M.J."/>
            <person name="Chevrette M.G."/>
            <person name="De Carvalho L.P.S."/>
            <person name="Shen B."/>
        </authorList>
    </citation>
    <scope>NUCLEOTIDE SEQUENCE [LARGE SCALE GENOMIC DNA]</scope>
    <source>
        <strain evidence="2 3">NPDC058546</strain>
    </source>
</reference>
<dbReference type="SUPFAM" id="SSF53850">
    <property type="entry name" value="Periplasmic binding protein-like II"/>
    <property type="match status" value="1"/>
</dbReference>
<organism evidence="2 3">
    <name type="scientific">Streptomyces sindenensis</name>
    <dbReference type="NCBI Taxonomy" id="67363"/>
    <lineage>
        <taxon>Bacteria</taxon>
        <taxon>Bacillati</taxon>
        <taxon>Actinomycetota</taxon>
        <taxon>Actinomycetes</taxon>
        <taxon>Kitasatosporales</taxon>
        <taxon>Streptomycetaceae</taxon>
        <taxon>Streptomyces</taxon>
    </lineage>
</organism>